<dbReference type="GO" id="GO:0010019">
    <property type="term" value="P:chloroplast-nucleus signaling pathway"/>
    <property type="evidence" value="ECO:0007669"/>
    <property type="project" value="TreeGrafter"/>
</dbReference>
<evidence type="ECO:0000259" key="4">
    <source>
        <dbReference type="Pfam" id="PF13456"/>
    </source>
</evidence>
<protein>
    <recommendedName>
        <fullName evidence="8">RNase H type-1 domain-containing protein</fullName>
    </recommendedName>
</protein>
<dbReference type="Proteomes" id="UP000436088">
    <property type="component" value="Unassembled WGS sequence"/>
</dbReference>
<evidence type="ECO:0000259" key="5">
    <source>
        <dbReference type="Pfam" id="PF13966"/>
    </source>
</evidence>
<dbReference type="CDD" id="cd06222">
    <property type="entry name" value="RNase_H_like"/>
    <property type="match status" value="1"/>
</dbReference>
<proteinExistence type="inferred from homology"/>
<dbReference type="EMBL" id="VEPZ02001303">
    <property type="protein sequence ID" value="KAE8681658.1"/>
    <property type="molecule type" value="Genomic_DNA"/>
</dbReference>
<dbReference type="InterPro" id="IPR002885">
    <property type="entry name" value="PPR_rpt"/>
</dbReference>
<comment type="similarity">
    <text evidence="1">Belongs to the PPR family. P subfamily.</text>
</comment>
<keyword evidence="2" id="KW-0677">Repeat</keyword>
<evidence type="ECO:0008006" key="8">
    <source>
        <dbReference type="Google" id="ProtNLM"/>
    </source>
</evidence>
<dbReference type="InterPro" id="IPR026960">
    <property type="entry name" value="RVT-Znf"/>
</dbReference>
<gene>
    <name evidence="6" type="ORF">F3Y22_tig00111311pilonHSYRG00247</name>
</gene>
<evidence type="ECO:0000256" key="2">
    <source>
        <dbReference type="ARBA" id="ARBA00022737"/>
    </source>
</evidence>
<sequence length="587" mass="67182">MHFGHPKTIINTRRTSVAEEVLQLALHNGQAGLESILLYFESKLCSSDDYTFLLRELGNRSKVELAKGIFQTVINKGYGNNVYAFSALISAFGRSGYCDEAIKVFDSMKNYGLRPNLVTYNVVIDACTKGGVDFKRVVEIFDKMLRRGVQALLGKWVWKFASEKRSWWKEVMCNVNNLDPNSLLIGNNCSARASWIWRGVRFPRLFALSNNKRGKVAEFRMNSNSGWVWDIQMRRNLVDWEVEQWLQLISLLNNTNLSLLEENCWIWLGNGEGCFSAKSCITKFYDQEGNDGEEGIWDRHVWAGVVPPRVEVFVWQVAHQRVAVKDELLKRSVTGIDHLLCPMCGKCEESISHMFLHCEVVWFLWFRFLRVCNVSFVVLKKMIDFLISWDDLVPGSTIWKFIPRAVLWSVWKCGNEITFQKIKVDSAMLFFLTRFRTATWFGVRFKNVKVLLDSLIGDLKLADSNRRQKKGCSLHTKWVPPLEDFLKLNFDWAMAKGWDKGGIGGLIRDDRGLLLGSFSEKIGDGPTILVELMAINRSLNLIEEVGSSPRQRIILESDSTTALKWIKNPDLCTPLFQTLVIGVATNV</sequence>
<evidence type="ECO:0000313" key="6">
    <source>
        <dbReference type="EMBL" id="KAE8681658.1"/>
    </source>
</evidence>
<dbReference type="GO" id="GO:0009507">
    <property type="term" value="C:chloroplast"/>
    <property type="evidence" value="ECO:0007669"/>
    <property type="project" value="TreeGrafter"/>
</dbReference>
<keyword evidence="7" id="KW-1185">Reference proteome</keyword>
<dbReference type="PROSITE" id="PS51375">
    <property type="entry name" value="PPR"/>
    <property type="match status" value="2"/>
</dbReference>
<dbReference type="Pfam" id="PF13041">
    <property type="entry name" value="PPR_2"/>
    <property type="match status" value="1"/>
</dbReference>
<evidence type="ECO:0000313" key="7">
    <source>
        <dbReference type="Proteomes" id="UP000436088"/>
    </source>
</evidence>
<dbReference type="SUPFAM" id="SSF53098">
    <property type="entry name" value="Ribonuclease H-like"/>
    <property type="match status" value="1"/>
</dbReference>
<dbReference type="PANTHER" id="PTHR47936">
    <property type="entry name" value="PPR_LONG DOMAIN-CONTAINING PROTEIN"/>
    <property type="match status" value="1"/>
</dbReference>
<dbReference type="PANTHER" id="PTHR47936:SF1">
    <property type="entry name" value="PENTATRICOPEPTIDE REPEAT-CONTAINING PROTEIN GUN1, CHLOROPLASTIC"/>
    <property type="match status" value="1"/>
</dbReference>
<dbReference type="InterPro" id="IPR011990">
    <property type="entry name" value="TPR-like_helical_dom_sf"/>
</dbReference>
<dbReference type="InterPro" id="IPR036397">
    <property type="entry name" value="RNaseH_sf"/>
</dbReference>
<reference evidence="6" key="1">
    <citation type="submission" date="2019-09" db="EMBL/GenBank/DDBJ databases">
        <title>Draft genome information of white flower Hibiscus syriacus.</title>
        <authorList>
            <person name="Kim Y.-M."/>
        </authorList>
    </citation>
    <scope>NUCLEOTIDE SEQUENCE [LARGE SCALE GENOMIC DNA]</scope>
    <source>
        <strain evidence="6">YM2019G1</strain>
    </source>
</reference>
<dbReference type="InterPro" id="IPR012337">
    <property type="entry name" value="RNaseH-like_sf"/>
</dbReference>
<feature type="repeat" description="PPR" evidence="3">
    <location>
        <begin position="81"/>
        <end position="115"/>
    </location>
</feature>
<name>A0A6A2YQL4_HIBSY</name>
<evidence type="ECO:0000256" key="3">
    <source>
        <dbReference type="PROSITE-ProRule" id="PRU00708"/>
    </source>
</evidence>
<dbReference type="GO" id="GO:0003676">
    <property type="term" value="F:nucleic acid binding"/>
    <property type="evidence" value="ECO:0007669"/>
    <property type="project" value="InterPro"/>
</dbReference>
<accession>A0A6A2YQL4</accession>
<dbReference type="Gene3D" id="3.30.420.10">
    <property type="entry name" value="Ribonuclease H-like superfamily/Ribonuclease H"/>
    <property type="match status" value="1"/>
</dbReference>
<dbReference type="Gene3D" id="1.25.40.10">
    <property type="entry name" value="Tetratricopeptide repeat domain"/>
    <property type="match status" value="1"/>
</dbReference>
<dbReference type="NCBIfam" id="TIGR00756">
    <property type="entry name" value="PPR"/>
    <property type="match status" value="2"/>
</dbReference>
<dbReference type="AlphaFoldDB" id="A0A6A2YQL4"/>
<dbReference type="Pfam" id="PF13966">
    <property type="entry name" value="zf-RVT"/>
    <property type="match status" value="1"/>
</dbReference>
<comment type="caution">
    <text evidence="6">The sequence shown here is derived from an EMBL/GenBank/DDBJ whole genome shotgun (WGS) entry which is preliminary data.</text>
</comment>
<dbReference type="InterPro" id="IPR002156">
    <property type="entry name" value="RNaseH_domain"/>
</dbReference>
<feature type="repeat" description="PPR" evidence="3">
    <location>
        <begin position="116"/>
        <end position="151"/>
    </location>
</feature>
<feature type="domain" description="RNase H type-1" evidence="4">
    <location>
        <begin position="489"/>
        <end position="578"/>
    </location>
</feature>
<dbReference type="Pfam" id="PF13456">
    <property type="entry name" value="RVT_3"/>
    <property type="match status" value="1"/>
</dbReference>
<dbReference type="GO" id="GO:0004523">
    <property type="term" value="F:RNA-DNA hybrid ribonuclease activity"/>
    <property type="evidence" value="ECO:0007669"/>
    <property type="project" value="InterPro"/>
</dbReference>
<evidence type="ECO:0000256" key="1">
    <source>
        <dbReference type="ARBA" id="ARBA00007626"/>
    </source>
</evidence>
<dbReference type="GO" id="GO:0031930">
    <property type="term" value="P:mitochondria-nucleus signaling pathway"/>
    <property type="evidence" value="ECO:0007669"/>
    <property type="project" value="TreeGrafter"/>
</dbReference>
<feature type="domain" description="Reverse transcriptase zinc-binding" evidence="5">
    <location>
        <begin position="283"/>
        <end position="365"/>
    </location>
</feature>
<organism evidence="6 7">
    <name type="scientific">Hibiscus syriacus</name>
    <name type="common">Rose of Sharon</name>
    <dbReference type="NCBI Taxonomy" id="106335"/>
    <lineage>
        <taxon>Eukaryota</taxon>
        <taxon>Viridiplantae</taxon>
        <taxon>Streptophyta</taxon>
        <taxon>Embryophyta</taxon>
        <taxon>Tracheophyta</taxon>
        <taxon>Spermatophyta</taxon>
        <taxon>Magnoliopsida</taxon>
        <taxon>eudicotyledons</taxon>
        <taxon>Gunneridae</taxon>
        <taxon>Pentapetalae</taxon>
        <taxon>rosids</taxon>
        <taxon>malvids</taxon>
        <taxon>Malvales</taxon>
        <taxon>Malvaceae</taxon>
        <taxon>Malvoideae</taxon>
        <taxon>Hibiscus</taxon>
    </lineage>
</organism>
<dbReference type="InterPro" id="IPR044730">
    <property type="entry name" value="RNase_H-like_dom_plant"/>
</dbReference>